<dbReference type="GO" id="GO:0005886">
    <property type="term" value="C:plasma membrane"/>
    <property type="evidence" value="ECO:0007669"/>
    <property type="project" value="UniProtKB-SubCell"/>
</dbReference>
<evidence type="ECO:0000313" key="8">
    <source>
        <dbReference type="EMBL" id="SHN01775.1"/>
    </source>
</evidence>
<feature type="transmembrane region" description="Helical" evidence="7">
    <location>
        <begin position="444"/>
        <end position="462"/>
    </location>
</feature>
<dbReference type="RefSeq" id="WP_073094473.1">
    <property type="nucleotide sequence ID" value="NZ_FRCY01000005.1"/>
</dbReference>
<feature type="transmembrane region" description="Helical" evidence="7">
    <location>
        <begin position="415"/>
        <end position="438"/>
    </location>
</feature>
<protein>
    <submittedName>
        <fullName evidence="8">Membrane protein involved in the export of O-antigen and teichoic acid</fullName>
    </submittedName>
</protein>
<dbReference type="InterPro" id="IPR050833">
    <property type="entry name" value="Poly_Biosynth_Transport"/>
</dbReference>
<dbReference type="PANTHER" id="PTHR30250:SF10">
    <property type="entry name" value="LIPOPOLYSACCHARIDE BIOSYNTHESIS PROTEIN WZXC"/>
    <property type="match status" value="1"/>
</dbReference>
<dbReference type="PANTHER" id="PTHR30250">
    <property type="entry name" value="PST FAMILY PREDICTED COLANIC ACID TRANSPORTER"/>
    <property type="match status" value="1"/>
</dbReference>
<evidence type="ECO:0000256" key="1">
    <source>
        <dbReference type="ARBA" id="ARBA00004651"/>
    </source>
</evidence>
<comment type="subcellular location">
    <subcellularLocation>
        <location evidence="1">Cell membrane</location>
        <topology evidence="1">Multi-pass membrane protein</topology>
    </subcellularLocation>
</comment>
<feature type="transmembrane region" description="Helical" evidence="7">
    <location>
        <begin position="321"/>
        <end position="345"/>
    </location>
</feature>
<keyword evidence="5 7" id="KW-1133">Transmembrane helix</keyword>
<feature type="transmembrane region" description="Helical" evidence="7">
    <location>
        <begin position="170"/>
        <end position="188"/>
    </location>
</feature>
<dbReference type="Proteomes" id="UP000184513">
    <property type="component" value="Unassembled WGS sequence"/>
</dbReference>
<evidence type="ECO:0000256" key="4">
    <source>
        <dbReference type="ARBA" id="ARBA00022692"/>
    </source>
</evidence>
<organism evidence="8 9">
    <name type="scientific">Cyclobacterium lianum</name>
    <dbReference type="NCBI Taxonomy" id="388280"/>
    <lineage>
        <taxon>Bacteria</taxon>
        <taxon>Pseudomonadati</taxon>
        <taxon>Bacteroidota</taxon>
        <taxon>Cytophagia</taxon>
        <taxon>Cytophagales</taxon>
        <taxon>Cyclobacteriaceae</taxon>
        <taxon>Cyclobacterium</taxon>
    </lineage>
</organism>
<dbReference type="AlphaFoldDB" id="A0A1M7NDS6"/>
<accession>A0A1M7NDS6</accession>
<feature type="transmembrane region" description="Helical" evidence="7">
    <location>
        <begin position="117"/>
        <end position="135"/>
    </location>
</feature>
<gene>
    <name evidence="8" type="ORF">SAMN04488057_105235</name>
</gene>
<keyword evidence="6 7" id="KW-0472">Membrane</keyword>
<reference evidence="8 9" key="1">
    <citation type="submission" date="2016-11" db="EMBL/GenBank/DDBJ databases">
        <authorList>
            <person name="Jaros S."/>
            <person name="Januszkiewicz K."/>
            <person name="Wedrychowicz H."/>
        </authorList>
    </citation>
    <scope>NUCLEOTIDE SEQUENCE [LARGE SCALE GENOMIC DNA]</scope>
    <source>
        <strain evidence="8 9">CGMCC 1.6102</strain>
    </source>
</reference>
<name>A0A1M7NDS6_9BACT</name>
<evidence type="ECO:0000256" key="6">
    <source>
        <dbReference type="ARBA" id="ARBA00023136"/>
    </source>
</evidence>
<evidence type="ECO:0000256" key="3">
    <source>
        <dbReference type="ARBA" id="ARBA00022475"/>
    </source>
</evidence>
<comment type="similarity">
    <text evidence="2">Belongs to the polysaccharide synthase family.</text>
</comment>
<keyword evidence="9" id="KW-1185">Reference proteome</keyword>
<dbReference type="STRING" id="388280.SAMN04488057_105235"/>
<dbReference type="OrthoDB" id="9770347at2"/>
<dbReference type="CDD" id="cd13127">
    <property type="entry name" value="MATE_tuaB_like"/>
    <property type="match status" value="1"/>
</dbReference>
<feature type="transmembrane region" description="Helical" evidence="7">
    <location>
        <begin position="40"/>
        <end position="68"/>
    </location>
</feature>
<dbReference type="EMBL" id="FRCY01000005">
    <property type="protein sequence ID" value="SHN01775.1"/>
    <property type="molecule type" value="Genomic_DNA"/>
</dbReference>
<feature type="transmembrane region" description="Helical" evidence="7">
    <location>
        <begin position="12"/>
        <end position="34"/>
    </location>
</feature>
<feature type="transmembrane region" description="Helical" evidence="7">
    <location>
        <begin position="382"/>
        <end position="403"/>
    </location>
</feature>
<feature type="transmembrane region" description="Helical" evidence="7">
    <location>
        <begin position="290"/>
        <end position="315"/>
    </location>
</feature>
<proteinExistence type="inferred from homology"/>
<keyword evidence="3" id="KW-1003">Cell membrane</keyword>
<evidence type="ECO:0000256" key="5">
    <source>
        <dbReference type="ARBA" id="ARBA00022989"/>
    </source>
</evidence>
<evidence type="ECO:0000256" key="7">
    <source>
        <dbReference type="SAM" id="Phobius"/>
    </source>
</evidence>
<feature type="transmembrane region" description="Helical" evidence="7">
    <location>
        <begin position="80"/>
        <end position="97"/>
    </location>
</feature>
<feature type="transmembrane region" description="Helical" evidence="7">
    <location>
        <begin position="147"/>
        <end position="164"/>
    </location>
</feature>
<sequence length="484" mass="54060">MSLKVKVKSGLKWNLINQVVSQIIFVWFGIYLARLLGPEAYGLVGMITVFSGFANLFVDFGFSSAIVYDPKLTNNKISSVFWLNLFFGIVIYLIFYFGSPLLADFYGLEELKVLTRVVTISLIINSLTGVPNSLISKSISFKEKIKGGWISTVISYSVAFYLAFNGYGVWSLVFQILLFSFFNLLFVWKIADFKPGFYFSYADIRSLISYGSGIAGTNLLGYLTRNLDNLLIGKFLGGSSLGIYSRSYGLMMLPIKNISGIFTKVLFPAFSKIQNQPDVIAVYYLKATKIIALFSFPIMFCFFAISKEFVLLFLGKDWVEAIFIIQMLSILGAVQSILTLNGVIYNSLGKATTAFKVTLGLNLVLIPSWIIGMELGGLNGLVLAYLLVGTLGSIPILAIALRYIHLSVLDQLKNLFIIILGSVSIIICSLLIDLFFTISLIYSFGFKVIIGVVIFLLIVIPFEKRFLFEIYKIILSKDKDLHKF</sequence>
<feature type="transmembrane region" description="Helical" evidence="7">
    <location>
        <begin position="357"/>
        <end position="376"/>
    </location>
</feature>
<evidence type="ECO:0000256" key="2">
    <source>
        <dbReference type="ARBA" id="ARBA00007430"/>
    </source>
</evidence>
<dbReference type="Pfam" id="PF13440">
    <property type="entry name" value="Polysacc_synt_3"/>
    <property type="match status" value="1"/>
</dbReference>
<keyword evidence="4 7" id="KW-0812">Transmembrane</keyword>
<evidence type="ECO:0000313" key="9">
    <source>
        <dbReference type="Proteomes" id="UP000184513"/>
    </source>
</evidence>